<accession>A0A8B6G764</accession>
<comment type="similarity">
    <text evidence="8">Belongs to the G-protein coupled receptor 1 family.</text>
</comment>
<gene>
    <name evidence="11" type="ORF">MGAL_10B037402</name>
</gene>
<feature type="transmembrane region" description="Helical" evidence="9">
    <location>
        <begin position="247"/>
        <end position="269"/>
    </location>
</feature>
<comment type="subcellular location">
    <subcellularLocation>
        <location evidence="1">Membrane</location>
        <topology evidence="1">Multi-pass membrane protein</topology>
    </subcellularLocation>
</comment>
<evidence type="ECO:0000256" key="2">
    <source>
        <dbReference type="ARBA" id="ARBA00022692"/>
    </source>
</evidence>
<evidence type="ECO:0000256" key="6">
    <source>
        <dbReference type="ARBA" id="ARBA00023170"/>
    </source>
</evidence>
<feature type="transmembrane region" description="Helical" evidence="9">
    <location>
        <begin position="34"/>
        <end position="54"/>
    </location>
</feature>
<name>A0A8B6G764_MYTGA</name>
<dbReference type="PANTHER" id="PTHR24243">
    <property type="entry name" value="G-PROTEIN COUPLED RECEPTOR"/>
    <property type="match status" value="1"/>
</dbReference>
<evidence type="ECO:0000313" key="11">
    <source>
        <dbReference type="EMBL" id="VDI59783.1"/>
    </source>
</evidence>
<feature type="transmembrane region" description="Helical" evidence="9">
    <location>
        <begin position="289"/>
        <end position="308"/>
    </location>
</feature>
<dbReference type="PROSITE" id="PS00237">
    <property type="entry name" value="G_PROTEIN_RECEP_F1_1"/>
    <property type="match status" value="1"/>
</dbReference>
<evidence type="ECO:0000259" key="10">
    <source>
        <dbReference type="PROSITE" id="PS50262"/>
    </source>
</evidence>
<dbReference type="GO" id="GO:0005886">
    <property type="term" value="C:plasma membrane"/>
    <property type="evidence" value="ECO:0007669"/>
    <property type="project" value="TreeGrafter"/>
</dbReference>
<dbReference type="AlphaFoldDB" id="A0A8B6G764"/>
<feature type="transmembrane region" description="Helical" evidence="9">
    <location>
        <begin position="66"/>
        <end position="87"/>
    </location>
</feature>
<dbReference type="Proteomes" id="UP000596742">
    <property type="component" value="Unassembled WGS sequence"/>
</dbReference>
<dbReference type="InterPro" id="IPR017452">
    <property type="entry name" value="GPCR_Rhodpsn_7TM"/>
</dbReference>
<feature type="transmembrane region" description="Helical" evidence="9">
    <location>
        <begin position="107"/>
        <end position="128"/>
    </location>
</feature>
<dbReference type="PRINTS" id="PR00237">
    <property type="entry name" value="GPCRRHODOPSN"/>
</dbReference>
<evidence type="ECO:0000256" key="4">
    <source>
        <dbReference type="ARBA" id="ARBA00023040"/>
    </source>
</evidence>
<protein>
    <submittedName>
        <fullName evidence="11">G protein-coupled receptor 139</fullName>
    </submittedName>
</protein>
<keyword evidence="4 8" id="KW-0297">G-protein coupled receptor</keyword>
<evidence type="ECO:0000256" key="5">
    <source>
        <dbReference type="ARBA" id="ARBA00023136"/>
    </source>
</evidence>
<evidence type="ECO:0000313" key="12">
    <source>
        <dbReference type="Proteomes" id="UP000596742"/>
    </source>
</evidence>
<evidence type="ECO:0000256" key="3">
    <source>
        <dbReference type="ARBA" id="ARBA00022989"/>
    </source>
</evidence>
<evidence type="ECO:0000256" key="9">
    <source>
        <dbReference type="SAM" id="Phobius"/>
    </source>
</evidence>
<keyword evidence="6 8" id="KW-0675">Receptor</keyword>
<dbReference type="OrthoDB" id="9990906at2759"/>
<sequence length="356" mass="40294">MANSSGNETFNNSYIFFDYIQNARPQGKEAQEKYILPLFLLVGIFSNVSTLIIFCRGKQTRMSVSIYVSAYCIGNLTTLFFLYGMHLLTTVSAFPELSNLNSSVCSILTFIHKMVQYSSVWFVVGMTIDRYIAVCHPSSALTMCTVFMAKVAVGIILIGLVVTSVHAMWVYDINHKTGICDMFTPENNLQIVHLKIWNILSAAAYVYLPLIILLILNTLLTCGLCFQHSSSSTSTQDNCSTEYTNAVVAISMLYFGLVLPITLYNIVMISSEIRMTADMYNTLVLFDHMQSINLVNVFFVCVLFSRSFRQEIHCIYRLIREKRRQTLEMNRLSNKALITNETPTTTTNVNQEDTLI</sequence>
<feature type="transmembrane region" description="Helical" evidence="9">
    <location>
        <begin position="204"/>
        <end position="226"/>
    </location>
</feature>
<comment type="caution">
    <text evidence="11">The sequence shown here is derived from an EMBL/GenBank/DDBJ whole genome shotgun (WGS) entry which is preliminary data.</text>
</comment>
<dbReference type="Pfam" id="PF00001">
    <property type="entry name" value="7tm_1"/>
    <property type="match status" value="1"/>
</dbReference>
<dbReference type="PANTHER" id="PTHR24243:SF233">
    <property type="entry name" value="THYROTROPIN-RELEASING HORMONE RECEPTOR"/>
    <property type="match status" value="1"/>
</dbReference>
<feature type="transmembrane region" description="Helical" evidence="9">
    <location>
        <begin position="140"/>
        <end position="162"/>
    </location>
</feature>
<evidence type="ECO:0000256" key="7">
    <source>
        <dbReference type="ARBA" id="ARBA00023224"/>
    </source>
</evidence>
<keyword evidence="12" id="KW-1185">Reference proteome</keyword>
<evidence type="ECO:0000256" key="8">
    <source>
        <dbReference type="RuleBase" id="RU000688"/>
    </source>
</evidence>
<evidence type="ECO:0000256" key="1">
    <source>
        <dbReference type="ARBA" id="ARBA00004141"/>
    </source>
</evidence>
<dbReference type="PROSITE" id="PS50262">
    <property type="entry name" value="G_PROTEIN_RECEP_F1_2"/>
    <property type="match status" value="1"/>
</dbReference>
<keyword evidence="2 8" id="KW-0812">Transmembrane</keyword>
<dbReference type="GO" id="GO:0004930">
    <property type="term" value="F:G protein-coupled receptor activity"/>
    <property type="evidence" value="ECO:0007669"/>
    <property type="project" value="UniProtKB-KW"/>
</dbReference>
<organism evidence="11 12">
    <name type="scientific">Mytilus galloprovincialis</name>
    <name type="common">Mediterranean mussel</name>
    <dbReference type="NCBI Taxonomy" id="29158"/>
    <lineage>
        <taxon>Eukaryota</taxon>
        <taxon>Metazoa</taxon>
        <taxon>Spiralia</taxon>
        <taxon>Lophotrochozoa</taxon>
        <taxon>Mollusca</taxon>
        <taxon>Bivalvia</taxon>
        <taxon>Autobranchia</taxon>
        <taxon>Pteriomorphia</taxon>
        <taxon>Mytilida</taxon>
        <taxon>Mytiloidea</taxon>
        <taxon>Mytilidae</taxon>
        <taxon>Mytilinae</taxon>
        <taxon>Mytilus</taxon>
    </lineage>
</organism>
<keyword evidence="3 9" id="KW-1133">Transmembrane helix</keyword>
<keyword evidence="5 9" id="KW-0472">Membrane</keyword>
<keyword evidence="7 8" id="KW-0807">Transducer</keyword>
<reference evidence="11" key="1">
    <citation type="submission" date="2018-11" db="EMBL/GenBank/DDBJ databases">
        <authorList>
            <person name="Alioto T."/>
            <person name="Alioto T."/>
        </authorList>
    </citation>
    <scope>NUCLEOTIDE SEQUENCE</scope>
</reference>
<proteinExistence type="inferred from homology"/>
<dbReference type="InterPro" id="IPR000276">
    <property type="entry name" value="GPCR_Rhodpsn"/>
</dbReference>
<dbReference type="Gene3D" id="1.20.1070.10">
    <property type="entry name" value="Rhodopsin 7-helix transmembrane proteins"/>
    <property type="match status" value="1"/>
</dbReference>
<feature type="domain" description="G-protein coupled receptors family 1 profile" evidence="10">
    <location>
        <begin position="46"/>
        <end position="304"/>
    </location>
</feature>
<dbReference type="EMBL" id="UYJE01007979">
    <property type="protein sequence ID" value="VDI59783.1"/>
    <property type="molecule type" value="Genomic_DNA"/>
</dbReference>
<dbReference type="SUPFAM" id="SSF81321">
    <property type="entry name" value="Family A G protein-coupled receptor-like"/>
    <property type="match status" value="1"/>
</dbReference>